<accession>A0A1E3I9U9</accession>
<dbReference type="VEuPathDB" id="FungiDB:L203_05035"/>
<sequence length="130" mass="14309">MLANHGLAWRREGLDGLLRVLQGGRVVDTSRGVDVDAVNGMLDSVGWVVALDRWVVGVLLRVIVKVACPFYNSWVVKGVNRGESKWWLQRCKVSILSTRLSWSKGGVLDGIFKPASAGDVESKREAHPVQ</sequence>
<gene>
    <name evidence="1" type="ORF">L203_105880</name>
</gene>
<keyword evidence="2" id="KW-1185">Reference proteome</keyword>
<dbReference type="KEGG" id="cdep:91090089"/>
<reference evidence="1" key="2">
    <citation type="journal article" date="2022" name="Elife">
        <title>Obligate sexual reproduction of a homothallic fungus closely related to the Cryptococcus pathogenic species complex.</title>
        <authorList>
            <person name="Passer A.R."/>
            <person name="Clancey S.A."/>
            <person name="Shea T."/>
            <person name="David-Palma M."/>
            <person name="Averette A.F."/>
            <person name="Boekhout T."/>
            <person name="Porcel B.M."/>
            <person name="Nowrousian M."/>
            <person name="Cuomo C.A."/>
            <person name="Sun S."/>
            <person name="Heitman J."/>
            <person name="Coelho M.A."/>
        </authorList>
    </citation>
    <scope>NUCLEOTIDE SEQUENCE</scope>
    <source>
        <strain evidence="1">CBS 7841</strain>
    </source>
</reference>
<dbReference type="AlphaFoldDB" id="A0A1E3I9U9"/>
<evidence type="ECO:0000313" key="1">
    <source>
        <dbReference type="EMBL" id="WVN90639.1"/>
    </source>
</evidence>
<reference evidence="1" key="1">
    <citation type="submission" date="2016-06" db="EMBL/GenBank/DDBJ databases">
        <authorList>
            <person name="Cuomo C."/>
            <person name="Litvintseva A."/>
            <person name="Heitman J."/>
            <person name="Chen Y."/>
            <person name="Sun S."/>
            <person name="Springer D."/>
            <person name="Dromer F."/>
            <person name="Young S."/>
            <person name="Zeng Q."/>
            <person name="Chapman S."/>
            <person name="Gujja S."/>
            <person name="Saif S."/>
            <person name="Birren B."/>
        </authorList>
    </citation>
    <scope>NUCLEOTIDE SEQUENCE</scope>
    <source>
        <strain evidence="1">CBS 7841</strain>
    </source>
</reference>
<evidence type="ECO:0000313" key="2">
    <source>
        <dbReference type="Proteomes" id="UP000094043"/>
    </source>
</evidence>
<protein>
    <submittedName>
        <fullName evidence="1">Uncharacterized protein</fullName>
    </submittedName>
</protein>
<dbReference type="GeneID" id="91090089"/>
<name>A0A1E3I9U9_9TREE</name>
<reference evidence="1" key="3">
    <citation type="submission" date="2024-01" db="EMBL/GenBank/DDBJ databases">
        <authorList>
            <person name="Coelho M.A."/>
            <person name="David-Palma M."/>
            <person name="Shea T."/>
            <person name="Sun S."/>
            <person name="Cuomo C.A."/>
            <person name="Heitman J."/>
        </authorList>
    </citation>
    <scope>NUCLEOTIDE SEQUENCE</scope>
    <source>
        <strain evidence="1">CBS 7841</strain>
    </source>
</reference>
<dbReference type="Proteomes" id="UP000094043">
    <property type="component" value="Chromosome 7"/>
</dbReference>
<dbReference type="RefSeq" id="XP_066071339.1">
    <property type="nucleotide sequence ID" value="XM_066215242.1"/>
</dbReference>
<proteinExistence type="predicted"/>
<dbReference type="EMBL" id="CP143790">
    <property type="protein sequence ID" value="WVN90639.1"/>
    <property type="molecule type" value="Genomic_DNA"/>
</dbReference>
<organism evidence="1 2">
    <name type="scientific">Cryptococcus depauperatus CBS 7841</name>
    <dbReference type="NCBI Taxonomy" id="1295531"/>
    <lineage>
        <taxon>Eukaryota</taxon>
        <taxon>Fungi</taxon>
        <taxon>Dikarya</taxon>
        <taxon>Basidiomycota</taxon>
        <taxon>Agaricomycotina</taxon>
        <taxon>Tremellomycetes</taxon>
        <taxon>Tremellales</taxon>
        <taxon>Cryptococcaceae</taxon>
        <taxon>Cryptococcus</taxon>
    </lineage>
</organism>